<comment type="caution">
    <text evidence="1">The sequence shown here is derived from an EMBL/GenBank/DDBJ whole genome shotgun (WGS) entry which is preliminary data.</text>
</comment>
<name>A0A498HHN2_MALDO</name>
<keyword evidence="2" id="KW-1185">Reference proteome</keyword>
<evidence type="ECO:0000313" key="2">
    <source>
        <dbReference type="Proteomes" id="UP000290289"/>
    </source>
</evidence>
<reference evidence="1 2" key="1">
    <citation type="submission" date="2018-10" db="EMBL/GenBank/DDBJ databases">
        <title>A high-quality apple genome assembly.</title>
        <authorList>
            <person name="Hu J."/>
        </authorList>
    </citation>
    <scope>NUCLEOTIDE SEQUENCE [LARGE SCALE GENOMIC DNA]</scope>
    <source>
        <strain evidence="2">cv. HFTH1</strain>
        <tissue evidence="1">Young leaf</tissue>
    </source>
</reference>
<protein>
    <recommendedName>
        <fullName evidence="3">Secreted protein</fullName>
    </recommendedName>
</protein>
<accession>A0A498HHN2</accession>
<gene>
    <name evidence="1" type="ORF">DVH24_015640</name>
</gene>
<dbReference type="Proteomes" id="UP000290289">
    <property type="component" value="Chromosome 16"/>
</dbReference>
<evidence type="ECO:0000313" key="1">
    <source>
        <dbReference type="EMBL" id="RXH71018.1"/>
    </source>
</evidence>
<dbReference type="AlphaFoldDB" id="A0A498HHN2"/>
<dbReference type="EMBL" id="RDQH01000342">
    <property type="protein sequence ID" value="RXH71018.1"/>
    <property type="molecule type" value="Genomic_DNA"/>
</dbReference>
<organism evidence="1 2">
    <name type="scientific">Malus domestica</name>
    <name type="common">Apple</name>
    <name type="synonym">Pyrus malus</name>
    <dbReference type="NCBI Taxonomy" id="3750"/>
    <lineage>
        <taxon>Eukaryota</taxon>
        <taxon>Viridiplantae</taxon>
        <taxon>Streptophyta</taxon>
        <taxon>Embryophyta</taxon>
        <taxon>Tracheophyta</taxon>
        <taxon>Spermatophyta</taxon>
        <taxon>Magnoliopsida</taxon>
        <taxon>eudicotyledons</taxon>
        <taxon>Gunneridae</taxon>
        <taxon>Pentapetalae</taxon>
        <taxon>rosids</taxon>
        <taxon>fabids</taxon>
        <taxon>Rosales</taxon>
        <taxon>Rosaceae</taxon>
        <taxon>Amygdaloideae</taxon>
        <taxon>Maleae</taxon>
        <taxon>Malus</taxon>
    </lineage>
</organism>
<proteinExistence type="predicted"/>
<sequence length="78" mass="8129">MLLSTASSCLALHLLTACTVGFLVLSGGCLVGHYSDGSRCMATVPHGGKEVVLVAVTLEERRRRATSFNVGGPICCSF</sequence>
<evidence type="ECO:0008006" key="3">
    <source>
        <dbReference type="Google" id="ProtNLM"/>
    </source>
</evidence>